<evidence type="ECO:0000256" key="1">
    <source>
        <dbReference type="SAM" id="MobiDB-lite"/>
    </source>
</evidence>
<dbReference type="Proteomes" id="UP001320876">
    <property type="component" value="Unassembled WGS sequence"/>
</dbReference>
<accession>A0ABT3GPZ7</accession>
<evidence type="ECO:0000313" key="3">
    <source>
        <dbReference type="Proteomes" id="UP001320876"/>
    </source>
</evidence>
<comment type="caution">
    <text evidence="2">The sequence shown here is derived from an EMBL/GenBank/DDBJ whole genome shotgun (WGS) entry which is preliminary data.</text>
</comment>
<gene>
    <name evidence="2" type="ORF">OKA05_23765</name>
</gene>
<proteinExistence type="predicted"/>
<dbReference type="RefSeq" id="WP_264489703.1">
    <property type="nucleotide sequence ID" value="NZ_JAPDDT010000015.1"/>
</dbReference>
<sequence length="128" mass="13675">MNRRLLLSCLLATGLPSCGLVKLPFRVAGAVVEGTADVGKAGYKASKKAFGKTDEEKAKEKKEKAEKAKQEADEEKTKRAGEINRHSDGTKQLQQPQTPPPSTGDTLPPLPPDSAPLPQDAPLPYQGN</sequence>
<reference evidence="2 3" key="1">
    <citation type="submission" date="2022-10" db="EMBL/GenBank/DDBJ databases">
        <title>Luteolibacter arcticus strain CCTCC AB 2014275, whole genome shotgun sequencing project.</title>
        <authorList>
            <person name="Zhao G."/>
            <person name="Shen L."/>
        </authorList>
    </citation>
    <scope>NUCLEOTIDE SEQUENCE [LARGE SCALE GENOMIC DNA]</scope>
    <source>
        <strain evidence="2 3">CCTCC AB 2014275</strain>
    </source>
</reference>
<feature type="compositionally biased region" description="Basic and acidic residues" evidence="1">
    <location>
        <begin position="51"/>
        <end position="89"/>
    </location>
</feature>
<name>A0ABT3GPZ7_9BACT</name>
<evidence type="ECO:0008006" key="4">
    <source>
        <dbReference type="Google" id="ProtNLM"/>
    </source>
</evidence>
<organism evidence="2 3">
    <name type="scientific">Luteolibacter arcticus</name>
    <dbReference type="NCBI Taxonomy" id="1581411"/>
    <lineage>
        <taxon>Bacteria</taxon>
        <taxon>Pseudomonadati</taxon>
        <taxon>Verrucomicrobiota</taxon>
        <taxon>Verrucomicrobiia</taxon>
        <taxon>Verrucomicrobiales</taxon>
        <taxon>Verrucomicrobiaceae</taxon>
        <taxon>Luteolibacter</taxon>
    </lineage>
</organism>
<keyword evidence="3" id="KW-1185">Reference proteome</keyword>
<evidence type="ECO:0000313" key="2">
    <source>
        <dbReference type="EMBL" id="MCW1925596.1"/>
    </source>
</evidence>
<feature type="compositionally biased region" description="Pro residues" evidence="1">
    <location>
        <begin position="97"/>
        <end position="121"/>
    </location>
</feature>
<dbReference type="EMBL" id="JAPDDT010000015">
    <property type="protein sequence ID" value="MCW1925596.1"/>
    <property type="molecule type" value="Genomic_DNA"/>
</dbReference>
<feature type="region of interest" description="Disordered" evidence="1">
    <location>
        <begin position="36"/>
        <end position="128"/>
    </location>
</feature>
<protein>
    <recommendedName>
        <fullName evidence="4">Lipoprotein</fullName>
    </recommendedName>
</protein>